<dbReference type="EMBL" id="JAGTIS010000006">
    <property type="protein sequence ID" value="MBT8766972.1"/>
    <property type="molecule type" value="Genomic_DNA"/>
</dbReference>
<reference evidence="2 3" key="1">
    <citation type="submission" date="2021-04" db="EMBL/GenBank/DDBJ databases">
        <title>Pseudomonas boanensis sp. nov., a bacterium isolated from river water used for household purposes in Boane District, Mozambique.</title>
        <authorList>
            <person name="Nicklasson M."/>
            <person name="Martin-Rodriguez A.J."/>
            <person name="Thorell K."/>
            <person name="Neves L."/>
            <person name="Mussagy A."/>
            <person name="Rydberg H.A."/>
            <person name="Hernroth B."/>
            <person name="Svensson-Stadler L."/>
            <person name="Sjoling A."/>
        </authorList>
    </citation>
    <scope>NUCLEOTIDE SEQUENCE [LARGE SCALE GENOMIC DNA]</scope>
    <source>
        <strain evidence="2 3">DB1</strain>
    </source>
</reference>
<evidence type="ECO:0000313" key="2">
    <source>
        <dbReference type="EMBL" id="MBT8766972.1"/>
    </source>
</evidence>
<dbReference type="InterPro" id="IPR007272">
    <property type="entry name" value="Sulf_transp_TsuA/YedE"/>
</dbReference>
<feature type="transmembrane region" description="Helical" evidence="1">
    <location>
        <begin position="106"/>
        <end position="127"/>
    </location>
</feature>
<proteinExistence type="predicted"/>
<comment type="caution">
    <text evidence="2">The sequence shown here is derived from an EMBL/GenBank/DDBJ whole genome shotgun (WGS) entry which is preliminary data.</text>
</comment>
<feature type="transmembrane region" description="Helical" evidence="1">
    <location>
        <begin position="179"/>
        <end position="200"/>
    </location>
</feature>
<keyword evidence="1" id="KW-1133">Transmembrane helix</keyword>
<dbReference type="RefSeq" id="WP_215374845.1">
    <property type="nucleotide sequence ID" value="NZ_JAGTIS010000006.1"/>
</dbReference>
<organism evidence="2 3">
    <name type="scientific">Metapseudomonas boanensis</name>
    <dbReference type="NCBI Taxonomy" id="2822138"/>
    <lineage>
        <taxon>Bacteria</taxon>
        <taxon>Pseudomonadati</taxon>
        <taxon>Pseudomonadota</taxon>
        <taxon>Gammaproteobacteria</taxon>
        <taxon>Pseudomonadales</taxon>
        <taxon>Pseudomonadaceae</taxon>
        <taxon>Metapseudomonas</taxon>
    </lineage>
</organism>
<dbReference type="Pfam" id="PF04143">
    <property type="entry name" value="Sulf_transp"/>
    <property type="match status" value="1"/>
</dbReference>
<protein>
    <submittedName>
        <fullName evidence="2">YeeE/YedE family protein</fullName>
    </submittedName>
</protein>
<feature type="transmembrane region" description="Helical" evidence="1">
    <location>
        <begin position="72"/>
        <end position="99"/>
    </location>
</feature>
<feature type="transmembrane region" description="Helical" evidence="1">
    <location>
        <begin position="40"/>
        <end position="60"/>
    </location>
</feature>
<feature type="transmembrane region" description="Helical" evidence="1">
    <location>
        <begin position="6"/>
        <end position="28"/>
    </location>
</feature>
<keyword evidence="1" id="KW-0472">Membrane</keyword>
<feature type="transmembrane region" description="Helical" evidence="1">
    <location>
        <begin position="212"/>
        <end position="234"/>
    </location>
</feature>
<feature type="transmembrane region" description="Helical" evidence="1">
    <location>
        <begin position="246"/>
        <end position="268"/>
    </location>
</feature>
<keyword evidence="3" id="KW-1185">Reference proteome</keyword>
<feature type="transmembrane region" description="Helical" evidence="1">
    <location>
        <begin position="280"/>
        <end position="300"/>
    </location>
</feature>
<feature type="transmembrane region" description="Helical" evidence="1">
    <location>
        <begin position="139"/>
        <end position="158"/>
    </location>
</feature>
<keyword evidence="1" id="KW-0812">Transmembrane</keyword>
<name>A0ABS5XH14_9GAMM</name>
<sequence length="304" mass="32447">MILAASFALALLMGFAIQRGSTCMVAAMEELVQKRSWSRASALLETSLWVVGGFVLLRAFDLLPQVPMGRPLHWHAAVGGALLGLGAFVNGGCAFGVVARIGSGQWAWLATPIGFLLGFAIIARWMGAAPDMPVELPTWLLDAPAALIAAVMAARIAWLLWRQLSNRGSQDQRAWSAHLATLVIGMTFLLLFVCVGAWAYTDILAELATGHFMVLGLRGLLLPALFAGALYGGWSAGRWQHQRPSLGLVLRCLCGGLLMGVGAVLVPGGNDSLILFGLPLLWPNAWLAIVTMCAVVALAIRFHR</sequence>
<dbReference type="Proteomes" id="UP001519667">
    <property type="component" value="Unassembled WGS sequence"/>
</dbReference>
<evidence type="ECO:0000313" key="3">
    <source>
        <dbReference type="Proteomes" id="UP001519667"/>
    </source>
</evidence>
<evidence type="ECO:0000256" key="1">
    <source>
        <dbReference type="SAM" id="Phobius"/>
    </source>
</evidence>
<gene>
    <name evidence="2" type="ORF">J7302_12680</name>
</gene>
<accession>A0ABS5XH14</accession>